<feature type="transmembrane region" description="Helical" evidence="1">
    <location>
        <begin position="344"/>
        <end position="364"/>
    </location>
</feature>
<dbReference type="AlphaFoldDB" id="A0A1T5J476"/>
<feature type="transmembrane region" description="Helical" evidence="1">
    <location>
        <begin position="370"/>
        <end position="394"/>
    </location>
</feature>
<evidence type="ECO:0000259" key="2">
    <source>
        <dbReference type="Pfam" id="PF07695"/>
    </source>
</evidence>
<accession>A0A1T5J476</accession>
<dbReference type="EMBL" id="FUZU01000001">
    <property type="protein sequence ID" value="SKC46174.1"/>
    <property type="molecule type" value="Genomic_DNA"/>
</dbReference>
<evidence type="ECO:0000256" key="1">
    <source>
        <dbReference type="SAM" id="Phobius"/>
    </source>
</evidence>
<keyword evidence="1" id="KW-0472">Membrane</keyword>
<evidence type="ECO:0000313" key="4">
    <source>
        <dbReference type="Proteomes" id="UP000190961"/>
    </source>
</evidence>
<feature type="transmembrane region" description="Helical" evidence="1">
    <location>
        <begin position="221"/>
        <end position="242"/>
    </location>
</feature>
<protein>
    <submittedName>
        <fullName evidence="3">7TM diverse intracellular signalling</fullName>
    </submittedName>
</protein>
<evidence type="ECO:0000313" key="3">
    <source>
        <dbReference type="EMBL" id="SKC46174.1"/>
    </source>
</evidence>
<organism evidence="3 4">
    <name type="scientific">Ohtaekwangia koreensis</name>
    <dbReference type="NCBI Taxonomy" id="688867"/>
    <lineage>
        <taxon>Bacteria</taxon>
        <taxon>Pseudomonadati</taxon>
        <taxon>Bacteroidota</taxon>
        <taxon>Cytophagia</taxon>
        <taxon>Cytophagales</taxon>
        <taxon>Fulvivirgaceae</taxon>
        <taxon>Ohtaekwangia</taxon>
    </lineage>
</organism>
<name>A0A1T5J476_9BACT</name>
<feature type="domain" description="7TM-DISM receptor extracellular" evidence="2">
    <location>
        <begin position="202"/>
        <end position="392"/>
    </location>
</feature>
<feature type="transmembrane region" description="Helical" evidence="1">
    <location>
        <begin position="286"/>
        <end position="310"/>
    </location>
</feature>
<feature type="transmembrane region" description="Helical" evidence="1">
    <location>
        <begin position="197"/>
        <end position="216"/>
    </location>
</feature>
<proteinExistence type="predicted"/>
<dbReference type="Proteomes" id="UP000190961">
    <property type="component" value="Unassembled WGS sequence"/>
</dbReference>
<feature type="transmembrane region" description="Helical" evidence="1">
    <location>
        <begin position="262"/>
        <end position="279"/>
    </location>
</feature>
<sequence>MVWVNRIALVLLCICFAKDCISQSDIRAESGVLDARHWNFQKRLPLTGYWTFHEGELLLPEQIDSVRGTSHFFPAIWKDDSENKQRTEYGTYSLKILLPDSIINMGLEIPQMYNSYTCWVNGIKVASAGAVGKTEKEAKPKWFHQTVTFSTHAKDTLVVVLHISNFHHHKGGSKDPIQLGSSEGISKHLSRAVATNVIEAIILFLAGSAFLIVYIFRKKKVILFFSLLSLTWAVRCVFSNLYPVVVFYPDINWQFLVKTEYLTLYLAVIWAMLFLHHLLDKLSNPLITYTIVALNSLFVIYTLFAPVIIFSQWLSLYLAVAGIVIIYGGYLIIRALLAEYIGSWLLTGSILTGVIIFGYDMLAYNTTFGYNYIFLSTGYLVIFLLTAIALLFHLGILKSQLKRTDVLTYDDFFKKP</sequence>
<dbReference type="Pfam" id="PF07695">
    <property type="entry name" value="7TMR-DISM_7TM"/>
    <property type="match status" value="1"/>
</dbReference>
<dbReference type="InterPro" id="IPR011623">
    <property type="entry name" value="7TMR_DISM_rcpt_extracell_dom1"/>
</dbReference>
<keyword evidence="1" id="KW-1133">Transmembrane helix</keyword>
<feature type="transmembrane region" description="Helical" evidence="1">
    <location>
        <begin position="316"/>
        <end position="337"/>
    </location>
</feature>
<keyword evidence="1" id="KW-0812">Transmembrane</keyword>
<dbReference type="STRING" id="688867.SAMN05660236_0734"/>
<reference evidence="3 4" key="1">
    <citation type="submission" date="2017-02" db="EMBL/GenBank/DDBJ databases">
        <authorList>
            <person name="Peterson S.W."/>
        </authorList>
    </citation>
    <scope>NUCLEOTIDE SEQUENCE [LARGE SCALE GENOMIC DNA]</scope>
    <source>
        <strain evidence="3 4">DSM 25262</strain>
    </source>
</reference>
<keyword evidence="4" id="KW-1185">Reference proteome</keyword>
<dbReference type="OrthoDB" id="9811889at2"/>
<gene>
    <name evidence="3" type="ORF">SAMN05660236_0734</name>
</gene>